<protein>
    <submittedName>
        <fullName evidence="3">Nucleotide-binding universal stress UspA family protein</fullName>
    </submittedName>
</protein>
<dbReference type="PRINTS" id="PR01438">
    <property type="entry name" value="UNVRSLSTRESS"/>
</dbReference>
<dbReference type="InterPro" id="IPR006016">
    <property type="entry name" value="UspA"/>
</dbReference>
<dbReference type="PANTHER" id="PTHR46553:SF3">
    <property type="entry name" value="ADENINE NUCLEOTIDE ALPHA HYDROLASES-LIKE SUPERFAMILY PROTEIN"/>
    <property type="match status" value="1"/>
</dbReference>
<accession>A0A8H2PXE6</accession>
<evidence type="ECO:0000256" key="1">
    <source>
        <dbReference type="ARBA" id="ARBA00008791"/>
    </source>
</evidence>
<dbReference type="EMBL" id="VFRA01000001">
    <property type="protein sequence ID" value="TQO18713.1"/>
    <property type="molecule type" value="Genomic_DNA"/>
</dbReference>
<dbReference type="Proteomes" id="UP000316560">
    <property type="component" value="Unassembled WGS sequence"/>
</dbReference>
<dbReference type="InterPro" id="IPR014729">
    <property type="entry name" value="Rossmann-like_a/b/a_fold"/>
</dbReference>
<dbReference type="InterPro" id="IPR006015">
    <property type="entry name" value="Universal_stress_UspA"/>
</dbReference>
<keyword evidence="4" id="KW-1185">Reference proteome</keyword>
<comment type="similarity">
    <text evidence="1">Belongs to the universal stress protein A family.</text>
</comment>
<feature type="domain" description="UspA" evidence="2">
    <location>
        <begin position="41"/>
        <end position="171"/>
    </location>
</feature>
<comment type="caution">
    <text evidence="3">The sequence shown here is derived from an EMBL/GenBank/DDBJ whole genome shotgun (WGS) entry which is preliminary data.</text>
</comment>
<feature type="domain" description="UspA" evidence="2">
    <location>
        <begin position="195"/>
        <end position="334"/>
    </location>
</feature>
<reference evidence="3 4" key="1">
    <citation type="submission" date="2019-06" db="EMBL/GenBank/DDBJ databases">
        <title>Sequencing the genomes of 1000 actinobacteria strains.</title>
        <authorList>
            <person name="Klenk H.-P."/>
        </authorList>
    </citation>
    <scope>NUCLEOTIDE SEQUENCE [LARGE SCALE GENOMIC DNA]</scope>
    <source>
        <strain evidence="3 4">DSM 21947</strain>
    </source>
</reference>
<dbReference type="Pfam" id="PF00582">
    <property type="entry name" value="Usp"/>
    <property type="match status" value="2"/>
</dbReference>
<sequence>MRVIVFDGVGQVGTRIQTLVSGQQPLYAEGMNGTARRSPLVVVGVDGSNSSLLALGFAKEYAHKLHGRLRAVSTWTYPISYNPLPVSWSPEEETRSQLRQASQEVFGDTLPNWYESVVREGSAASNLIAESRAADVLIVGSRGHGGFAGLLLGSVSSQCASHSRCPVIVIHSADSDPNYANEAGQTGLLESARDRPVVVGHDGSANADDALEWALSTAAQLGASVEVVRTWNLDRIPPQFTEEHGYVPSFDEVTARVRRDLVAETRGLIERHPTVEVTLRAALARPAGELIASSQRALMVVVGSRGRGGFAGLILGSVSTECVAHAMSPIVVVPAASRSES</sequence>
<dbReference type="PANTHER" id="PTHR46553">
    <property type="entry name" value="ADENINE NUCLEOTIDE ALPHA HYDROLASES-LIKE SUPERFAMILY PROTEIN"/>
    <property type="match status" value="1"/>
</dbReference>
<evidence type="ECO:0000259" key="2">
    <source>
        <dbReference type="Pfam" id="PF00582"/>
    </source>
</evidence>
<dbReference type="AlphaFoldDB" id="A0A8H2PXE6"/>
<organism evidence="3 4">
    <name type="scientific">Rhodoglobus vestalii</name>
    <dbReference type="NCBI Taxonomy" id="193384"/>
    <lineage>
        <taxon>Bacteria</taxon>
        <taxon>Bacillati</taxon>
        <taxon>Actinomycetota</taxon>
        <taxon>Actinomycetes</taxon>
        <taxon>Micrococcales</taxon>
        <taxon>Microbacteriaceae</taxon>
        <taxon>Rhodoglobus</taxon>
    </lineage>
</organism>
<evidence type="ECO:0000313" key="4">
    <source>
        <dbReference type="Proteomes" id="UP000316560"/>
    </source>
</evidence>
<name>A0A8H2PXE6_9MICO</name>
<dbReference type="SUPFAM" id="SSF52402">
    <property type="entry name" value="Adenine nucleotide alpha hydrolases-like"/>
    <property type="match status" value="2"/>
</dbReference>
<dbReference type="Gene3D" id="3.40.50.620">
    <property type="entry name" value="HUPs"/>
    <property type="match status" value="2"/>
</dbReference>
<gene>
    <name evidence="3" type="ORF">FB472_0234</name>
</gene>
<evidence type="ECO:0000313" key="3">
    <source>
        <dbReference type="EMBL" id="TQO18713.1"/>
    </source>
</evidence>
<proteinExistence type="inferred from homology"/>